<dbReference type="InterPro" id="IPR011856">
    <property type="entry name" value="tRNA_endonuc-like_dom_sf"/>
</dbReference>
<dbReference type="Pfam" id="PF21170">
    <property type="entry name" value="FAN1_TPR"/>
    <property type="match status" value="1"/>
</dbReference>
<feature type="region of interest" description="Disordered" evidence="9">
    <location>
        <begin position="392"/>
        <end position="437"/>
    </location>
</feature>
<comment type="cofactor">
    <cofactor evidence="8">
        <name>Mg(2+)</name>
        <dbReference type="ChEBI" id="CHEBI:18420"/>
    </cofactor>
    <cofactor evidence="8">
        <name>Mn(2+)</name>
        <dbReference type="ChEBI" id="CHEBI:29035"/>
    </cofactor>
</comment>
<keyword evidence="5 8" id="KW-0378">Hydrolase</keyword>
<evidence type="ECO:0000256" key="8">
    <source>
        <dbReference type="RuleBase" id="RU365033"/>
    </source>
</evidence>
<name>A0A0C3FQH6_PILCF</name>
<comment type="subcellular location">
    <subcellularLocation>
        <location evidence="8">Nucleus</location>
    </subcellularLocation>
</comment>
<dbReference type="AlphaFoldDB" id="A0A0C3FQH6"/>
<dbReference type="InterPro" id="IPR049126">
    <property type="entry name" value="FAN1-like_TPR"/>
</dbReference>
<comment type="similarity">
    <text evidence="2 8">Belongs to the FAN1 family.</text>
</comment>
<evidence type="ECO:0000256" key="2">
    <source>
        <dbReference type="ARBA" id="ARBA00005533"/>
    </source>
</evidence>
<feature type="compositionally biased region" description="Acidic residues" evidence="9">
    <location>
        <begin position="28"/>
        <end position="37"/>
    </location>
</feature>
<dbReference type="InterPro" id="IPR014883">
    <property type="entry name" value="VRR_NUC"/>
</dbReference>
<dbReference type="Proteomes" id="UP000054166">
    <property type="component" value="Unassembled WGS sequence"/>
</dbReference>
<keyword evidence="8" id="KW-0539">Nucleus</keyword>
<dbReference type="GO" id="GO:0008409">
    <property type="term" value="F:5'-3' exonuclease activity"/>
    <property type="evidence" value="ECO:0007669"/>
    <property type="project" value="TreeGrafter"/>
</dbReference>
<keyword evidence="7 8" id="KW-0464">Manganese</keyword>
<evidence type="ECO:0000256" key="1">
    <source>
        <dbReference type="ARBA" id="ARBA00000983"/>
    </source>
</evidence>
<feature type="compositionally biased region" description="Polar residues" evidence="9">
    <location>
        <begin position="952"/>
        <end position="964"/>
    </location>
</feature>
<dbReference type="Pfam" id="PF08774">
    <property type="entry name" value="VRR_NUC"/>
    <property type="match status" value="1"/>
</dbReference>
<evidence type="ECO:0000256" key="7">
    <source>
        <dbReference type="ARBA" id="ARBA00023211"/>
    </source>
</evidence>
<dbReference type="GO" id="GO:0017108">
    <property type="term" value="F:5'-flap endonuclease activity"/>
    <property type="evidence" value="ECO:0007669"/>
    <property type="project" value="TreeGrafter"/>
</dbReference>
<dbReference type="Pfam" id="PF21315">
    <property type="entry name" value="FAN1_HTH"/>
    <property type="match status" value="1"/>
</dbReference>
<dbReference type="GO" id="GO:0004528">
    <property type="term" value="F:phosphodiesterase I activity"/>
    <property type="evidence" value="ECO:0007669"/>
    <property type="project" value="UniProtKB-EC"/>
</dbReference>
<evidence type="ECO:0000256" key="6">
    <source>
        <dbReference type="ARBA" id="ARBA00022842"/>
    </source>
</evidence>
<dbReference type="InterPro" id="IPR033315">
    <property type="entry name" value="Fan1-like"/>
</dbReference>
<evidence type="ECO:0000256" key="4">
    <source>
        <dbReference type="ARBA" id="ARBA00022723"/>
    </source>
</evidence>
<protein>
    <recommendedName>
        <fullName evidence="8">Fanconi-associated nuclease</fullName>
        <ecNumber evidence="8">3.1.4.1</ecNumber>
    </recommendedName>
</protein>
<accession>A0A0C3FQH6</accession>
<proteinExistence type="inferred from homology"/>
<evidence type="ECO:0000256" key="9">
    <source>
        <dbReference type="SAM" id="MobiDB-lite"/>
    </source>
</evidence>
<reference evidence="11 12" key="1">
    <citation type="submission" date="2014-04" db="EMBL/GenBank/DDBJ databases">
        <authorList>
            <consortium name="DOE Joint Genome Institute"/>
            <person name="Kuo A."/>
            <person name="Tarkka M."/>
            <person name="Buscot F."/>
            <person name="Kohler A."/>
            <person name="Nagy L.G."/>
            <person name="Floudas D."/>
            <person name="Copeland A."/>
            <person name="Barry K.W."/>
            <person name="Cichocki N."/>
            <person name="Veneault-Fourrey C."/>
            <person name="LaButti K."/>
            <person name="Lindquist E.A."/>
            <person name="Lipzen A."/>
            <person name="Lundell T."/>
            <person name="Morin E."/>
            <person name="Murat C."/>
            <person name="Sun H."/>
            <person name="Tunlid A."/>
            <person name="Henrissat B."/>
            <person name="Grigoriev I.V."/>
            <person name="Hibbett D.S."/>
            <person name="Martin F."/>
            <person name="Nordberg H.P."/>
            <person name="Cantor M.N."/>
            <person name="Hua S.X."/>
        </authorList>
    </citation>
    <scope>NUCLEOTIDE SEQUENCE [LARGE SCALE GENOMIC DNA]</scope>
    <source>
        <strain evidence="11 12">F 1598</strain>
    </source>
</reference>
<dbReference type="PANTHER" id="PTHR15749">
    <property type="entry name" value="FANCONI-ASSOCIATED NUCLEASE 1"/>
    <property type="match status" value="1"/>
</dbReference>
<dbReference type="STRING" id="765440.A0A0C3FQH6"/>
<dbReference type="OrthoDB" id="76364at2759"/>
<feature type="compositionally biased region" description="Basic and acidic residues" evidence="9">
    <location>
        <begin position="908"/>
        <end position="919"/>
    </location>
</feature>
<comment type="catalytic activity">
    <reaction evidence="1 8">
        <text>Hydrolytically removes 5'-nucleotides successively from the 3'-hydroxy termini of 3'-hydroxy-terminated oligonucleotides.</text>
        <dbReference type="EC" id="3.1.4.1"/>
    </reaction>
</comment>
<evidence type="ECO:0000313" key="11">
    <source>
        <dbReference type="EMBL" id="KIM86385.1"/>
    </source>
</evidence>
<keyword evidence="6 8" id="KW-0460">Magnesium</keyword>
<evidence type="ECO:0000259" key="10">
    <source>
        <dbReference type="SMART" id="SM00990"/>
    </source>
</evidence>
<dbReference type="InParanoid" id="A0A0C3FQH6"/>
<dbReference type="SMART" id="SM00990">
    <property type="entry name" value="VRR_NUC"/>
    <property type="match status" value="1"/>
</dbReference>
<feature type="compositionally biased region" description="Acidic residues" evidence="9">
    <location>
        <begin position="971"/>
        <end position="980"/>
    </location>
</feature>
<feature type="compositionally biased region" description="Low complexity" evidence="9">
    <location>
        <begin position="1003"/>
        <end position="1014"/>
    </location>
</feature>
<comment type="function">
    <text evidence="8">Nuclease required for the repair of DNA interstrand cross-links (ICL). Acts as a 5'-3' exonuclease that anchors at a cut end of DNA and cleaves DNA successively at every third nucleotide, allowing to excise an ICL from one strand through flanking incisions.</text>
</comment>
<dbReference type="GO" id="GO:0046872">
    <property type="term" value="F:metal ion binding"/>
    <property type="evidence" value="ECO:0007669"/>
    <property type="project" value="UniProtKB-KW"/>
</dbReference>
<keyword evidence="8" id="KW-0234">DNA repair</keyword>
<sequence>MTLGSPSLNLVNDLIFGAGHDDERVNQDEDEPEEEPEPNVSTSVHANNGPRLGSKRESMYITLFNDMVHAVLDKEKHLIAEDEWHYFVKYIKLSDEARYLLVRLCLRKEDKWHRLDQLKYQRDIGDPAKIKQAIRELCNDGSVHEEPSEQEVKQGEPEIIDLTLDDEDDEPQSISTAAPVQTLIVEEEPEEQGLSQASSDIVDPGPLALAEDETKMENRELLECLNADELKKFAKQMKLKLNSPRATLVNTLLEASSTQKTINFPVVSSSSKLQKLKQTQLPFTVTKIMKTQQERLREMVIKVLGKCIRVNKELFDIFRRVNLIYFRSTQHTPTILTPSILSRSNKRFYPTYNYTRTSDIWPTRNALLAYEEALALEARVDGILEATGIGGTRGRSRSVASKTPAPGPASTSRQFRTPGTPASALKGKSKDKENLSVDEDVSMDVDVDIKVETPKVQEARLVKEIFEAIFPRWKDLLKAKEEEQEGRPCALERFHCGHVYTRIICKGANALATLEEHEYELEVLEALLAQKRWRRGRRGRWYDRRALILTTHFPKDDIEITRRAMRGVVEALLDDDTHIIYRPMLQRRLGRLEKKLNVPPEERHTSAGQLLKPEAVTVEGIRIHKRASSLHLDGSGRAVNKTPLQSAAGSSLRWTPKSLKPQKIGTVPLKGKDEWKGKSVWRGRGGEEINVETLALQHYEKLGYKGFHCEGRILCTIFGLLFWHILFADVPGAFETPYQCAPLDIAEDCFYHARESLIKDRLNEIKQGKARKILEKIDDEHRPKGTWCVGVRWDMFEKQDLLEIIDCLGGTSLSVICRLFCEDYAGRGAGVPDLIIWKAQQGECKFVEVKGPGDSLQENQKLWIDVLLRAGAEVELCHVLEKGQALRKPSAKKGVSNTKTGKGKGKKKVVDSDSEHEVLLESEDEPGASPNHWKTNTGSKVKINHDELPTFTIKTRLSTASTGNHSHEPMDTDNEQDELEPTPSKTNTSRLSRGTKRKVECISPTPKSLSRSSSQRIVPEVLITVPSPKKRQLAQSSESI</sequence>
<dbReference type="EC" id="3.1.4.1" evidence="8"/>
<dbReference type="InterPro" id="IPR049132">
    <property type="entry name" value="FAN1-like_euk"/>
</dbReference>
<evidence type="ECO:0000256" key="5">
    <source>
        <dbReference type="ARBA" id="ARBA00022801"/>
    </source>
</evidence>
<organism evidence="11 12">
    <name type="scientific">Piloderma croceum (strain F 1598)</name>
    <dbReference type="NCBI Taxonomy" id="765440"/>
    <lineage>
        <taxon>Eukaryota</taxon>
        <taxon>Fungi</taxon>
        <taxon>Dikarya</taxon>
        <taxon>Basidiomycota</taxon>
        <taxon>Agaricomycotina</taxon>
        <taxon>Agaricomycetes</taxon>
        <taxon>Agaricomycetidae</taxon>
        <taxon>Atheliales</taxon>
        <taxon>Atheliaceae</taxon>
        <taxon>Piloderma</taxon>
    </lineage>
</organism>
<dbReference type="GO" id="GO:0070336">
    <property type="term" value="F:flap-structured DNA binding"/>
    <property type="evidence" value="ECO:0007669"/>
    <property type="project" value="TreeGrafter"/>
</dbReference>
<evidence type="ECO:0000313" key="12">
    <source>
        <dbReference type="Proteomes" id="UP000054166"/>
    </source>
</evidence>
<gene>
    <name evidence="11" type="ORF">PILCRDRAFT_4884</name>
</gene>
<evidence type="ECO:0000256" key="3">
    <source>
        <dbReference type="ARBA" id="ARBA00022722"/>
    </source>
</evidence>
<feature type="region of interest" description="Disordered" evidence="9">
    <location>
        <begin position="888"/>
        <end position="1040"/>
    </location>
</feature>
<dbReference type="GO" id="GO:0036297">
    <property type="term" value="P:interstrand cross-link repair"/>
    <property type="evidence" value="ECO:0007669"/>
    <property type="project" value="InterPro"/>
</dbReference>
<keyword evidence="4 8" id="KW-0479">Metal-binding</keyword>
<dbReference type="FunCoup" id="A0A0C3FQH6">
    <property type="interactions" value="320"/>
</dbReference>
<dbReference type="EMBL" id="KN832982">
    <property type="protein sequence ID" value="KIM86385.1"/>
    <property type="molecule type" value="Genomic_DNA"/>
</dbReference>
<feature type="domain" description="VRR-NUC" evidence="10">
    <location>
        <begin position="765"/>
        <end position="881"/>
    </location>
</feature>
<dbReference type="GO" id="GO:0005634">
    <property type="term" value="C:nucleus"/>
    <property type="evidence" value="ECO:0007669"/>
    <property type="project" value="UniProtKB-SubCell"/>
</dbReference>
<dbReference type="HOGENOM" id="CLU_005116_0_0_1"/>
<keyword evidence="12" id="KW-1185">Reference proteome</keyword>
<reference evidence="12" key="2">
    <citation type="submission" date="2015-01" db="EMBL/GenBank/DDBJ databases">
        <title>Evolutionary Origins and Diversification of the Mycorrhizal Mutualists.</title>
        <authorList>
            <consortium name="DOE Joint Genome Institute"/>
            <consortium name="Mycorrhizal Genomics Consortium"/>
            <person name="Kohler A."/>
            <person name="Kuo A."/>
            <person name="Nagy L.G."/>
            <person name="Floudas D."/>
            <person name="Copeland A."/>
            <person name="Barry K.W."/>
            <person name="Cichocki N."/>
            <person name="Veneault-Fourrey C."/>
            <person name="LaButti K."/>
            <person name="Lindquist E.A."/>
            <person name="Lipzen A."/>
            <person name="Lundell T."/>
            <person name="Morin E."/>
            <person name="Murat C."/>
            <person name="Riley R."/>
            <person name="Ohm R."/>
            <person name="Sun H."/>
            <person name="Tunlid A."/>
            <person name="Henrissat B."/>
            <person name="Grigoriev I.V."/>
            <person name="Hibbett D.S."/>
            <person name="Martin F."/>
        </authorList>
    </citation>
    <scope>NUCLEOTIDE SEQUENCE [LARGE SCALE GENOMIC DNA]</scope>
    <source>
        <strain evidence="12">F 1598</strain>
    </source>
</reference>
<dbReference type="CDD" id="cd22326">
    <property type="entry name" value="FAN1-like"/>
    <property type="match status" value="1"/>
</dbReference>
<keyword evidence="3 8" id="KW-0540">Nuclease</keyword>
<dbReference type="PANTHER" id="PTHR15749:SF4">
    <property type="entry name" value="FANCONI-ASSOCIATED NUCLEASE 1"/>
    <property type="match status" value="1"/>
</dbReference>
<feature type="region of interest" description="Disordered" evidence="9">
    <location>
        <begin position="22"/>
        <end position="53"/>
    </location>
</feature>
<dbReference type="Gene3D" id="3.40.1350.10">
    <property type="match status" value="1"/>
</dbReference>
<dbReference type="InterPro" id="IPR049125">
    <property type="entry name" value="FAN1-like_WH"/>
</dbReference>
<feature type="compositionally biased region" description="Polar residues" evidence="9">
    <location>
        <begin position="983"/>
        <end position="992"/>
    </location>
</feature>
<keyword evidence="8" id="KW-0227">DNA damage</keyword>